<dbReference type="PANTHER" id="PTHR12919:SF20">
    <property type="entry name" value="SMALL RIBOSOMAL SUBUNIT PROTEIN BS16M"/>
    <property type="match status" value="1"/>
</dbReference>
<dbReference type="GO" id="GO:0003735">
    <property type="term" value="F:structural constituent of ribosome"/>
    <property type="evidence" value="ECO:0007669"/>
    <property type="project" value="InterPro"/>
</dbReference>
<dbReference type="InterPro" id="IPR023803">
    <property type="entry name" value="Ribosomal_bS16_dom_sf"/>
</dbReference>
<sequence length="85" mass="10180">MAVRIRLARFGRRNHPIYRIVVMDSRRPREGKYIDIIGTYDPKRHELIKFDEEKYLKWVSLGAEVTERAKAIYKLYKKLTAKQNA</sequence>
<dbReference type="HAMAP" id="MF_00385">
    <property type="entry name" value="Ribosomal_bS16"/>
    <property type="match status" value="1"/>
</dbReference>
<dbReference type="Pfam" id="PF00886">
    <property type="entry name" value="Ribosomal_S16"/>
    <property type="match status" value="1"/>
</dbReference>
<dbReference type="PANTHER" id="PTHR12919">
    <property type="entry name" value="30S RIBOSOMAL PROTEIN S16"/>
    <property type="match status" value="1"/>
</dbReference>
<keyword evidence="2 3" id="KW-0687">Ribonucleoprotein</keyword>
<evidence type="ECO:0000313" key="4">
    <source>
        <dbReference type="EMBL" id="HIP98886.1"/>
    </source>
</evidence>
<proteinExistence type="inferred from homology"/>
<evidence type="ECO:0000313" key="5">
    <source>
        <dbReference type="Proteomes" id="UP000606463"/>
    </source>
</evidence>
<comment type="similarity">
    <text evidence="3">Belongs to the bacterial ribosomal protein bS16 family.</text>
</comment>
<dbReference type="AlphaFoldDB" id="A0A9D0YPX2"/>
<evidence type="ECO:0000256" key="3">
    <source>
        <dbReference type="HAMAP-Rule" id="MF_00385"/>
    </source>
</evidence>
<dbReference type="InterPro" id="IPR020592">
    <property type="entry name" value="Ribosomal_bS16_CS"/>
</dbReference>
<dbReference type="InterPro" id="IPR000307">
    <property type="entry name" value="Ribosomal_bS16"/>
</dbReference>
<dbReference type="NCBIfam" id="TIGR00002">
    <property type="entry name" value="S16"/>
    <property type="match status" value="1"/>
</dbReference>
<protein>
    <recommendedName>
        <fullName evidence="3">Small ribosomal subunit protein bS16</fullName>
    </recommendedName>
</protein>
<name>A0A9D0YPX2_AQUAO</name>
<evidence type="ECO:0000256" key="1">
    <source>
        <dbReference type="ARBA" id="ARBA00022980"/>
    </source>
</evidence>
<dbReference type="Gene3D" id="3.30.1320.10">
    <property type="match status" value="1"/>
</dbReference>
<comment type="caution">
    <text evidence="4">The sequence shown here is derived from an EMBL/GenBank/DDBJ whole genome shotgun (WGS) entry which is preliminary data.</text>
</comment>
<dbReference type="EMBL" id="DQVE01000059">
    <property type="protein sequence ID" value="HIP98886.1"/>
    <property type="molecule type" value="Genomic_DNA"/>
</dbReference>
<dbReference type="GO" id="GO:0015935">
    <property type="term" value="C:small ribosomal subunit"/>
    <property type="evidence" value="ECO:0007669"/>
    <property type="project" value="TreeGrafter"/>
</dbReference>
<keyword evidence="1 3" id="KW-0689">Ribosomal protein</keyword>
<evidence type="ECO:0000256" key="2">
    <source>
        <dbReference type="ARBA" id="ARBA00023274"/>
    </source>
</evidence>
<dbReference type="Proteomes" id="UP000606463">
    <property type="component" value="Unassembled WGS sequence"/>
</dbReference>
<reference evidence="4" key="1">
    <citation type="journal article" date="2020" name="ISME J.">
        <title>Gammaproteobacteria mediating utilization of methyl-, sulfur- and petroleum organic compounds in deep ocean hydrothermal plumes.</title>
        <authorList>
            <person name="Zhou Z."/>
            <person name="Liu Y."/>
            <person name="Pan J."/>
            <person name="Cron B.R."/>
            <person name="Toner B.M."/>
            <person name="Anantharaman K."/>
            <person name="Breier J.A."/>
            <person name="Dick G.J."/>
            <person name="Li M."/>
        </authorList>
    </citation>
    <scope>NUCLEOTIDE SEQUENCE</scope>
    <source>
        <strain evidence="4">SZUA-1501</strain>
    </source>
</reference>
<gene>
    <name evidence="3 4" type="primary">rpsP</name>
    <name evidence="4" type="ORF">EYH37_05975</name>
</gene>
<dbReference type="PROSITE" id="PS00732">
    <property type="entry name" value="RIBOSOMAL_S16"/>
    <property type="match status" value="1"/>
</dbReference>
<dbReference type="SUPFAM" id="SSF54565">
    <property type="entry name" value="Ribosomal protein S16"/>
    <property type="match status" value="1"/>
</dbReference>
<dbReference type="GO" id="GO:0005737">
    <property type="term" value="C:cytoplasm"/>
    <property type="evidence" value="ECO:0007669"/>
    <property type="project" value="UniProtKB-ARBA"/>
</dbReference>
<dbReference type="GO" id="GO:0006412">
    <property type="term" value="P:translation"/>
    <property type="evidence" value="ECO:0007669"/>
    <property type="project" value="UniProtKB-UniRule"/>
</dbReference>
<organism evidence="4 5">
    <name type="scientific">Aquifex aeolicus</name>
    <dbReference type="NCBI Taxonomy" id="63363"/>
    <lineage>
        <taxon>Bacteria</taxon>
        <taxon>Pseudomonadati</taxon>
        <taxon>Aquificota</taxon>
        <taxon>Aquificia</taxon>
        <taxon>Aquificales</taxon>
        <taxon>Aquificaceae</taxon>
        <taxon>Aquifex</taxon>
    </lineage>
</organism>
<accession>A0A9D0YPX2</accession>